<gene>
    <name evidence="3" type="ORF">IFJ75_08205</name>
</gene>
<proteinExistence type="predicted"/>
<dbReference type="PANTHER" id="PTHR43777">
    <property type="entry name" value="MOLYBDENUM COFACTOR CYTIDYLYLTRANSFERASE"/>
    <property type="match status" value="1"/>
</dbReference>
<dbReference type="KEGG" id="bgoe:IFJ75_08205"/>
<dbReference type="InterPro" id="IPR025877">
    <property type="entry name" value="MobA-like_NTP_Trfase"/>
</dbReference>
<evidence type="ECO:0000313" key="4">
    <source>
        <dbReference type="Proteomes" id="UP000663918"/>
    </source>
</evidence>
<reference evidence="3" key="1">
    <citation type="submission" date="2020-09" db="EMBL/GenBank/DDBJ databases">
        <title>Brevundimonas sp. LVF2 isolated from a puddle in Goettingen, Germany.</title>
        <authorList>
            <person name="Friedrich I."/>
            <person name="Klassen A."/>
            <person name="Hannes N."/>
            <person name="Schneider D."/>
            <person name="Hertel R."/>
            <person name="Daniel R."/>
        </authorList>
    </citation>
    <scope>NUCLEOTIDE SEQUENCE</scope>
    <source>
        <strain evidence="3">LVF2</strain>
    </source>
</reference>
<dbReference type="InterPro" id="IPR029044">
    <property type="entry name" value="Nucleotide-diphossugar_trans"/>
</dbReference>
<protein>
    <submittedName>
        <fullName evidence="3">Nucleotidyltransferase family protein</fullName>
    </submittedName>
</protein>
<dbReference type="Gene3D" id="3.90.550.10">
    <property type="entry name" value="Spore Coat Polysaccharide Biosynthesis Protein SpsA, Chain A"/>
    <property type="match status" value="1"/>
</dbReference>
<dbReference type="AlphaFoldDB" id="A0A975GXF0"/>
<evidence type="ECO:0000313" key="3">
    <source>
        <dbReference type="EMBL" id="QTC92814.1"/>
    </source>
</evidence>
<dbReference type="SUPFAM" id="SSF53448">
    <property type="entry name" value="Nucleotide-diphospho-sugar transferases"/>
    <property type="match status" value="1"/>
</dbReference>
<organism evidence="3 4">
    <name type="scientific">Brevundimonas goettingensis</name>
    <dbReference type="NCBI Taxonomy" id="2774190"/>
    <lineage>
        <taxon>Bacteria</taxon>
        <taxon>Pseudomonadati</taxon>
        <taxon>Pseudomonadota</taxon>
        <taxon>Alphaproteobacteria</taxon>
        <taxon>Caulobacterales</taxon>
        <taxon>Caulobacteraceae</taxon>
        <taxon>Brevundimonas</taxon>
    </lineage>
</organism>
<evidence type="ECO:0000259" key="2">
    <source>
        <dbReference type="Pfam" id="PF12804"/>
    </source>
</evidence>
<dbReference type="Proteomes" id="UP000663918">
    <property type="component" value="Chromosome"/>
</dbReference>
<keyword evidence="4" id="KW-1185">Reference proteome</keyword>
<feature type="domain" description="MobA-like NTP transferase" evidence="2">
    <location>
        <begin position="7"/>
        <end position="168"/>
    </location>
</feature>
<keyword evidence="1" id="KW-0460">Magnesium</keyword>
<dbReference type="CDD" id="cd04182">
    <property type="entry name" value="GT_2_like_f"/>
    <property type="match status" value="1"/>
</dbReference>
<dbReference type="EMBL" id="CP062222">
    <property type="protein sequence ID" value="QTC92814.1"/>
    <property type="molecule type" value="Genomic_DNA"/>
</dbReference>
<sequence length="196" mass="19950">MTAGRHAVVLAAGAASRFGGGKLTAHWRGEPLIRWAVRAALAARVESVVLVVGALAGTVQDAVSDLAAPRLKIVEAADWTEGLSASLKAGLTALPDDAAAVAIFLGDMPEVDPGLADRLLDLVSDRAPAARARAPQGLAHPTAFAASTFPALMALTGDQGGRPVLEALGHAVATLDVEAPGATFDVDRPEDLSRPS</sequence>
<dbReference type="RefSeq" id="WP_207932094.1">
    <property type="nucleotide sequence ID" value="NZ_CP062222.1"/>
</dbReference>
<dbReference type="PANTHER" id="PTHR43777:SF1">
    <property type="entry name" value="MOLYBDENUM COFACTOR CYTIDYLYLTRANSFERASE"/>
    <property type="match status" value="1"/>
</dbReference>
<accession>A0A975GXF0</accession>
<dbReference type="GO" id="GO:0016779">
    <property type="term" value="F:nucleotidyltransferase activity"/>
    <property type="evidence" value="ECO:0007669"/>
    <property type="project" value="UniProtKB-ARBA"/>
</dbReference>
<evidence type="ECO:0000256" key="1">
    <source>
        <dbReference type="ARBA" id="ARBA00022842"/>
    </source>
</evidence>
<name>A0A975GXF0_9CAUL</name>
<dbReference type="Pfam" id="PF12804">
    <property type="entry name" value="NTP_transf_3"/>
    <property type="match status" value="1"/>
</dbReference>